<accession>A0A1X2GV27</accession>
<keyword evidence="3" id="KW-1185">Reference proteome</keyword>
<name>A0A1X2GV27_9FUNG</name>
<proteinExistence type="predicted"/>
<reference evidence="2 3" key="1">
    <citation type="submission" date="2016-07" db="EMBL/GenBank/DDBJ databases">
        <title>Pervasive Adenine N6-methylation of Active Genes in Fungi.</title>
        <authorList>
            <consortium name="DOE Joint Genome Institute"/>
            <person name="Mondo S.J."/>
            <person name="Dannebaum R.O."/>
            <person name="Kuo R.C."/>
            <person name="Labutti K."/>
            <person name="Haridas S."/>
            <person name="Kuo A."/>
            <person name="Salamov A."/>
            <person name="Ahrendt S.R."/>
            <person name="Lipzen A."/>
            <person name="Sullivan W."/>
            <person name="Andreopoulos W.B."/>
            <person name="Clum A."/>
            <person name="Lindquist E."/>
            <person name="Daum C."/>
            <person name="Ramamoorthy G.K."/>
            <person name="Gryganskyi A."/>
            <person name="Culley D."/>
            <person name="Magnuson J.K."/>
            <person name="James T.Y."/>
            <person name="O'Malley M.A."/>
            <person name="Stajich J.E."/>
            <person name="Spatafora J.W."/>
            <person name="Visel A."/>
            <person name="Grigoriev I.V."/>
        </authorList>
    </citation>
    <scope>NUCLEOTIDE SEQUENCE [LARGE SCALE GENOMIC DNA]</scope>
    <source>
        <strain evidence="2 3">NRRL 3301</strain>
    </source>
</reference>
<feature type="compositionally biased region" description="Low complexity" evidence="1">
    <location>
        <begin position="107"/>
        <end position="130"/>
    </location>
</feature>
<feature type="region of interest" description="Disordered" evidence="1">
    <location>
        <begin position="52"/>
        <end position="146"/>
    </location>
</feature>
<sequence>MEQLPSYTCVAPPPSYHETLKHPIPNNKFPQRLRQKIPRFGVAKIYQDLKRHLSWSPPSPPQQDPYLDLLSDDEYTDSESESEDEGDTEDTDPAGLSCCWAPAPGHRSLSTPLSPRSSLPASSSARLTTSVSFSHASREPTTRGSTSLNRLLLESWPTHQPVPSYELFKARVQQRNHSLSPIPNNEFNRWTL</sequence>
<organism evidence="2 3">
    <name type="scientific">Hesseltinella vesiculosa</name>
    <dbReference type="NCBI Taxonomy" id="101127"/>
    <lineage>
        <taxon>Eukaryota</taxon>
        <taxon>Fungi</taxon>
        <taxon>Fungi incertae sedis</taxon>
        <taxon>Mucoromycota</taxon>
        <taxon>Mucoromycotina</taxon>
        <taxon>Mucoromycetes</taxon>
        <taxon>Mucorales</taxon>
        <taxon>Cunninghamellaceae</taxon>
        <taxon>Hesseltinella</taxon>
    </lineage>
</organism>
<gene>
    <name evidence="2" type="ORF">DM01DRAFT_1331357</name>
</gene>
<evidence type="ECO:0000313" key="3">
    <source>
        <dbReference type="Proteomes" id="UP000242146"/>
    </source>
</evidence>
<dbReference type="OrthoDB" id="10642216at2759"/>
<evidence type="ECO:0000256" key="1">
    <source>
        <dbReference type="SAM" id="MobiDB-lite"/>
    </source>
</evidence>
<protein>
    <submittedName>
        <fullName evidence="2">Uncharacterized protein</fullName>
    </submittedName>
</protein>
<dbReference type="AlphaFoldDB" id="A0A1X2GV27"/>
<comment type="caution">
    <text evidence="2">The sequence shown here is derived from an EMBL/GenBank/DDBJ whole genome shotgun (WGS) entry which is preliminary data.</text>
</comment>
<evidence type="ECO:0000313" key="2">
    <source>
        <dbReference type="EMBL" id="ORX61884.1"/>
    </source>
</evidence>
<dbReference type="Proteomes" id="UP000242146">
    <property type="component" value="Unassembled WGS sequence"/>
</dbReference>
<feature type="region of interest" description="Disordered" evidence="1">
    <location>
        <begin position="1"/>
        <end position="33"/>
    </location>
</feature>
<dbReference type="EMBL" id="MCGT01000002">
    <property type="protein sequence ID" value="ORX61884.1"/>
    <property type="molecule type" value="Genomic_DNA"/>
</dbReference>
<feature type="compositionally biased region" description="Acidic residues" evidence="1">
    <location>
        <begin position="70"/>
        <end position="92"/>
    </location>
</feature>